<dbReference type="PANTHER" id="PTHR44757">
    <property type="entry name" value="DIGUANYLATE CYCLASE DGCP"/>
    <property type="match status" value="1"/>
</dbReference>
<dbReference type="SMART" id="SM00267">
    <property type="entry name" value="GGDEF"/>
    <property type="match status" value="1"/>
</dbReference>
<dbReference type="EC" id="3.1.4.52" evidence="2"/>
<dbReference type="InterPro" id="IPR043128">
    <property type="entry name" value="Rev_trsase/Diguanyl_cyclase"/>
</dbReference>
<evidence type="ECO:0000313" key="9">
    <source>
        <dbReference type="EMBL" id="OAI16671.1"/>
    </source>
</evidence>
<dbReference type="InterPro" id="IPR035919">
    <property type="entry name" value="EAL_sf"/>
</dbReference>
<dbReference type="PANTHER" id="PTHR44757:SF2">
    <property type="entry name" value="BIOFILM ARCHITECTURE MAINTENANCE PROTEIN MBAA"/>
    <property type="match status" value="1"/>
</dbReference>
<organism evidence="9 10">
    <name type="scientific">Methylomonas koyamae</name>
    <dbReference type="NCBI Taxonomy" id="702114"/>
    <lineage>
        <taxon>Bacteria</taxon>
        <taxon>Pseudomonadati</taxon>
        <taxon>Pseudomonadota</taxon>
        <taxon>Gammaproteobacteria</taxon>
        <taxon>Methylococcales</taxon>
        <taxon>Methylococcaceae</taxon>
        <taxon>Methylomonas</taxon>
    </lineage>
</organism>
<evidence type="ECO:0000259" key="5">
    <source>
        <dbReference type="PROSITE" id="PS50112"/>
    </source>
</evidence>
<name>A0A177NFN7_9GAMM</name>
<evidence type="ECO:0000256" key="2">
    <source>
        <dbReference type="ARBA" id="ARBA00012282"/>
    </source>
</evidence>
<dbReference type="Pfam" id="PF00990">
    <property type="entry name" value="GGDEF"/>
    <property type="match status" value="1"/>
</dbReference>
<feature type="domain" description="GGDEF" evidence="8">
    <location>
        <begin position="480"/>
        <end position="613"/>
    </location>
</feature>
<dbReference type="PROSITE" id="PS50113">
    <property type="entry name" value="PAC"/>
    <property type="match status" value="2"/>
</dbReference>
<dbReference type="Proteomes" id="UP000077628">
    <property type="component" value="Unassembled WGS sequence"/>
</dbReference>
<dbReference type="RefSeq" id="WP_064030040.1">
    <property type="nucleotide sequence ID" value="NZ_LUUK01000183.1"/>
</dbReference>
<feature type="domain" description="EAL" evidence="7">
    <location>
        <begin position="622"/>
        <end position="876"/>
    </location>
</feature>
<dbReference type="Pfam" id="PF13426">
    <property type="entry name" value="PAS_9"/>
    <property type="match status" value="1"/>
</dbReference>
<accession>A0A177NFN7</accession>
<comment type="caution">
    <text evidence="9">The sequence shown here is derived from an EMBL/GenBank/DDBJ whole genome shotgun (WGS) entry which is preliminary data.</text>
</comment>
<evidence type="ECO:0000313" key="10">
    <source>
        <dbReference type="Proteomes" id="UP000077628"/>
    </source>
</evidence>
<dbReference type="EMBL" id="LUUK01000183">
    <property type="protein sequence ID" value="OAI16671.1"/>
    <property type="molecule type" value="Genomic_DNA"/>
</dbReference>
<dbReference type="InterPro" id="IPR013656">
    <property type="entry name" value="PAS_4"/>
</dbReference>
<dbReference type="OrthoDB" id="9804951at2"/>
<dbReference type="SUPFAM" id="SSF55785">
    <property type="entry name" value="PYP-like sensor domain (PAS domain)"/>
    <property type="match status" value="3"/>
</dbReference>
<keyword evidence="10" id="KW-1185">Reference proteome</keyword>
<dbReference type="InterPro" id="IPR035965">
    <property type="entry name" value="PAS-like_dom_sf"/>
</dbReference>
<evidence type="ECO:0000256" key="3">
    <source>
        <dbReference type="ARBA" id="ARBA00022636"/>
    </source>
</evidence>
<dbReference type="SMART" id="SM00086">
    <property type="entry name" value="PAC"/>
    <property type="match status" value="2"/>
</dbReference>
<dbReference type="SUPFAM" id="SSF55073">
    <property type="entry name" value="Nucleotide cyclase"/>
    <property type="match status" value="1"/>
</dbReference>
<feature type="domain" description="PAC" evidence="6">
    <location>
        <begin position="274"/>
        <end position="326"/>
    </location>
</feature>
<dbReference type="STRING" id="702114.A1355_09135"/>
<dbReference type="GO" id="GO:0071732">
    <property type="term" value="P:cellular response to nitric oxide"/>
    <property type="evidence" value="ECO:0007669"/>
    <property type="project" value="UniProtKB-ARBA"/>
</dbReference>
<dbReference type="Pfam" id="PF00563">
    <property type="entry name" value="EAL"/>
    <property type="match status" value="1"/>
</dbReference>
<evidence type="ECO:0000259" key="8">
    <source>
        <dbReference type="PROSITE" id="PS50887"/>
    </source>
</evidence>
<dbReference type="FunFam" id="3.20.20.450:FF:000001">
    <property type="entry name" value="Cyclic di-GMP phosphodiesterase yahA"/>
    <property type="match status" value="1"/>
</dbReference>
<dbReference type="InterPro" id="IPR000014">
    <property type="entry name" value="PAS"/>
</dbReference>
<dbReference type="NCBIfam" id="TIGR00254">
    <property type="entry name" value="GGDEF"/>
    <property type="match status" value="1"/>
</dbReference>
<dbReference type="InterPro" id="IPR001610">
    <property type="entry name" value="PAC"/>
</dbReference>
<dbReference type="CDD" id="cd01948">
    <property type="entry name" value="EAL"/>
    <property type="match status" value="1"/>
</dbReference>
<dbReference type="CDD" id="cd00130">
    <property type="entry name" value="PAS"/>
    <property type="match status" value="3"/>
</dbReference>
<dbReference type="NCBIfam" id="TIGR00229">
    <property type="entry name" value="sensory_box"/>
    <property type="match status" value="1"/>
</dbReference>
<dbReference type="GO" id="GO:0071111">
    <property type="term" value="F:cyclic-guanylate-specific phosphodiesterase activity"/>
    <property type="evidence" value="ECO:0007669"/>
    <property type="project" value="UniProtKB-EC"/>
</dbReference>
<dbReference type="SUPFAM" id="SSF141868">
    <property type="entry name" value="EAL domain-like"/>
    <property type="match status" value="1"/>
</dbReference>
<reference evidence="10" key="1">
    <citation type="submission" date="2016-03" db="EMBL/GenBank/DDBJ databases">
        <authorList>
            <person name="Heylen K."/>
            <person name="De Vos P."/>
            <person name="Vekeman B."/>
        </authorList>
    </citation>
    <scope>NUCLEOTIDE SEQUENCE [LARGE SCALE GENOMIC DNA]</scope>
    <source>
        <strain evidence="10">R-45383</strain>
    </source>
</reference>
<dbReference type="InterPro" id="IPR000700">
    <property type="entry name" value="PAS-assoc_C"/>
</dbReference>
<dbReference type="PROSITE" id="PS50883">
    <property type="entry name" value="EAL"/>
    <property type="match status" value="1"/>
</dbReference>
<protein>
    <recommendedName>
        <fullName evidence="2">cyclic-guanylate-specific phosphodiesterase</fullName>
        <ecNumber evidence="2">3.1.4.52</ecNumber>
    </recommendedName>
</protein>
<evidence type="ECO:0000259" key="7">
    <source>
        <dbReference type="PROSITE" id="PS50883"/>
    </source>
</evidence>
<proteinExistence type="predicted"/>
<gene>
    <name evidence="9" type="ORF">A1355_09135</name>
</gene>
<dbReference type="Gene3D" id="3.20.20.450">
    <property type="entry name" value="EAL domain"/>
    <property type="match status" value="1"/>
</dbReference>
<evidence type="ECO:0000256" key="4">
    <source>
        <dbReference type="ARBA" id="ARBA00051114"/>
    </source>
</evidence>
<dbReference type="PROSITE" id="PS50112">
    <property type="entry name" value="PAS"/>
    <property type="match status" value="1"/>
</dbReference>
<dbReference type="InterPro" id="IPR000160">
    <property type="entry name" value="GGDEF_dom"/>
</dbReference>
<dbReference type="InterPro" id="IPR001633">
    <property type="entry name" value="EAL_dom"/>
</dbReference>
<dbReference type="FunFam" id="3.30.70.270:FF:000001">
    <property type="entry name" value="Diguanylate cyclase domain protein"/>
    <property type="match status" value="1"/>
</dbReference>
<dbReference type="CDD" id="cd01949">
    <property type="entry name" value="GGDEF"/>
    <property type="match status" value="1"/>
</dbReference>
<evidence type="ECO:0000259" key="6">
    <source>
        <dbReference type="PROSITE" id="PS50113"/>
    </source>
</evidence>
<keyword evidence="3" id="KW-0973">c-di-GMP</keyword>
<dbReference type="InterPro" id="IPR052155">
    <property type="entry name" value="Biofilm_reg_signaling"/>
</dbReference>
<comment type="catalytic activity">
    <reaction evidence="4">
        <text>3',3'-c-di-GMP + H2O = 5'-phosphoguanylyl(3'-&gt;5')guanosine + H(+)</text>
        <dbReference type="Rhea" id="RHEA:24902"/>
        <dbReference type="ChEBI" id="CHEBI:15377"/>
        <dbReference type="ChEBI" id="CHEBI:15378"/>
        <dbReference type="ChEBI" id="CHEBI:58754"/>
        <dbReference type="ChEBI" id="CHEBI:58805"/>
        <dbReference type="EC" id="3.1.4.52"/>
    </reaction>
    <physiologicalReaction direction="left-to-right" evidence="4">
        <dbReference type="Rhea" id="RHEA:24903"/>
    </physiologicalReaction>
</comment>
<dbReference type="SMART" id="SM00091">
    <property type="entry name" value="PAS"/>
    <property type="match status" value="3"/>
</dbReference>
<dbReference type="Gene3D" id="3.30.450.20">
    <property type="entry name" value="PAS domain"/>
    <property type="match status" value="3"/>
</dbReference>
<feature type="domain" description="PAS" evidence="5">
    <location>
        <begin position="323"/>
        <end position="367"/>
    </location>
</feature>
<dbReference type="Pfam" id="PF08448">
    <property type="entry name" value="PAS_4"/>
    <property type="match status" value="1"/>
</dbReference>
<feature type="domain" description="PAC" evidence="6">
    <location>
        <begin position="396"/>
        <end position="448"/>
    </location>
</feature>
<dbReference type="InterPro" id="IPR013655">
    <property type="entry name" value="PAS_fold_3"/>
</dbReference>
<comment type="cofactor">
    <cofactor evidence="1">
        <name>Mg(2+)</name>
        <dbReference type="ChEBI" id="CHEBI:18420"/>
    </cofactor>
</comment>
<dbReference type="InterPro" id="IPR029787">
    <property type="entry name" value="Nucleotide_cyclase"/>
</dbReference>
<evidence type="ECO:0000256" key="1">
    <source>
        <dbReference type="ARBA" id="ARBA00001946"/>
    </source>
</evidence>
<dbReference type="AlphaFoldDB" id="A0A177NFN7"/>
<dbReference type="Gene3D" id="2.10.70.100">
    <property type="match status" value="1"/>
</dbReference>
<dbReference type="SMART" id="SM00052">
    <property type="entry name" value="EAL"/>
    <property type="match status" value="1"/>
</dbReference>
<dbReference type="Pfam" id="PF08447">
    <property type="entry name" value="PAS_3"/>
    <property type="match status" value="1"/>
</dbReference>
<dbReference type="Gene3D" id="3.30.70.270">
    <property type="match status" value="1"/>
</dbReference>
<sequence length="882" mass="98662">MTDQALQAELEWLRLELAALRLANSALEQQMVKGAEQTDAMIRALETQSSALRAANLRQLNQTNFTQRVMDTTGALVIVLGPDGRISQINRRCAEAMGEQAAAIEGRVLDEWLFPDELQTLMDQLPELPWPVYSPLFETLRRADGYAAEHRLADSSGAFHDYWMEASLLHSPQGKEEGAVICATDISALKNQQNRLRRSESLLKEAQHIAQLGHWELDLAADRLIWSEEVCRIFELDAARAPANYQAFLALVHPDDRAAVDQAYAESLNSPCAFAIDHRLLLAGDRIKWVHERCVTHYDSDGRPLRSFGTVQDITAQRDAESEQELAASVFDNSLNGIMITDAKTRIIKVNRAFSEILGYAPPEVLGHKARLLKSGNQDAHFYRNLWRTLERDGKWQGEIWDRRRDGGVVPLWQSISVVRAMDGRLLHYIGVFYDLSEQKRNAEHIHRLAYYDVLTGLPNRQLLNERCEHALRRAQRDGQGLAVLFLDLDRFKHVNDTLGHPVGDELLRAVAQRLRDSLREIDTVARLGGDEFIVLLEDTRHQPDIERIAAKILGALTLPFNVAGHRLDIGTSIGISRFPGDGNDATTLIKHADLAMYRAKEQGRGNFQFYEAHLTARANERLYLEGELREAVARGELTLYYQPQYRVGDGRLAGAEVLLRWFHRELGMIPPDKFIPIAEDCGLIVPIGEWVLLMACRQLKSWLDCGLNLPRVAVNLSGVQIERGNILAMVSQTLAATGLPASCLELEITETYIMRQAESNVGVLEELRALGVTLAIDDFGTGHSSLGYLKRLPVAKLKIDRSFVMDIPQDSNDVAITRAILALGQSLKMTVLAEGVETAEQAAFLRELECDEVQGYFFGNCLDSAAFAKLLQVAAEAGEFS</sequence>
<dbReference type="PROSITE" id="PS50887">
    <property type="entry name" value="GGDEF"/>
    <property type="match status" value="1"/>
</dbReference>